<dbReference type="GO" id="GO:0016628">
    <property type="term" value="F:oxidoreductase activity, acting on the CH-CH group of donors, NAD or NADP as acceptor"/>
    <property type="evidence" value="ECO:0007669"/>
    <property type="project" value="InterPro"/>
</dbReference>
<evidence type="ECO:0000313" key="4">
    <source>
        <dbReference type="Proteomes" id="UP000250043"/>
    </source>
</evidence>
<keyword evidence="4" id="KW-1185">Reference proteome</keyword>
<dbReference type="Pfam" id="PF00107">
    <property type="entry name" value="ADH_zinc_N"/>
    <property type="match status" value="1"/>
</dbReference>
<dbReference type="AlphaFoldDB" id="A0A8E2DTJ9"/>
<dbReference type="SMART" id="SM00829">
    <property type="entry name" value="PKS_ER"/>
    <property type="match status" value="1"/>
</dbReference>
<dbReference type="Pfam" id="PF16884">
    <property type="entry name" value="ADH_N_2"/>
    <property type="match status" value="1"/>
</dbReference>
<evidence type="ECO:0000313" key="3">
    <source>
        <dbReference type="EMBL" id="OCH95354.1"/>
    </source>
</evidence>
<dbReference type="Gene3D" id="3.90.180.10">
    <property type="entry name" value="Medium-chain alcohol dehydrogenases, catalytic domain"/>
    <property type="match status" value="1"/>
</dbReference>
<dbReference type="InterPro" id="IPR045010">
    <property type="entry name" value="MDR_fam"/>
</dbReference>
<dbReference type="SUPFAM" id="SSF51735">
    <property type="entry name" value="NAD(P)-binding Rossmann-fold domains"/>
    <property type="match status" value="1"/>
</dbReference>
<dbReference type="InterPro" id="IPR036291">
    <property type="entry name" value="NAD(P)-bd_dom_sf"/>
</dbReference>
<reference evidence="3 4" key="1">
    <citation type="submission" date="2016-07" db="EMBL/GenBank/DDBJ databases">
        <title>Draft genome of the white-rot fungus Obba rivulosa 3A-2.</title>
        <authorList>
            <consortium name="DOE Joint Genome Institute"/>
            <person name="Miettinen O."/>
            <person name="Riley R."/>
            <person name="Acob R."/>
            <person name="Barry K."/>
            <person name="Cullen D."/>
            <person name="De Vries R."/>
            <person name="Hainaut M."/>
            <person name="Hatakka A."/>
            <person name="Henrissat B."/>
            <person name="Hilden K."/>
            <person name="Kuo R."/>
            <person name="Labutti K."/>
            <person name="Lipzen A."/>
            <person name="Makela M.R."/>
            <person name="Sandor L."/>
            <person name="Spatafora J.W."/>
            <person name="Grigoriev I.V."/>
            <person name="Hibbett D.S."/>
        </authorList>
    </citation>
    <scope>NUCLEOTIDE SEQUENCE [LARGE SCALE GENOMIC DNA]</scope>
    <source>
        <strain evidence="3 4">3A-2</strain>
    </source>
</reference>
<accession>A0A8E2DTJ9</accession>
<dbReference type="InterPro" id="IPR011032">
    <property type="entry name" value="GroES-like_sf"/>
</dbReference>
<feature type="domain" description="Enoyl reductase (ER)" evidence="2">
    <location>
        <begin position="15"/>
        <end position="331"/>
    </location>
</feature>
<gene>
    <name evidence="3" type="ORF">OBBRIDRAFT_788235</name>
</gene>
<evidence type="ECO:0000256" key="1">
    <source>
        <dbReference type="ARBA" id="ARBA00023002"/>
    </source>
</evidence>
<keyword evidence="1" id="KW-0560">Oxidoreductase</keyword>
<protein>
    <submittedName>
        <fullName evidence="3">NAD(P)-binding protein</fullName>
    </submittedName>
</protein>
<dbReference type="Proteomes" id="UP000250043">
    <property type="component" value="Unassembled WGS sequence"/>
</dbReference>
<dbReference type="PANTHER" id="PTHR43205:SF42">
    <property type="entry name" value="ALCOHOL DEHYDROGENASE, ZINC-CONTAINING (AFU_ORTHOLOGUE AFUA_7G04530)"/>
    <property type="match status" value="1"/>
</dbReference>
<sequence length="341" mass="37018">MATYTRIVLAERPKQDITPTTFRREVKRLDLKPGKDEVLVQVQYLSLDPAMRGWLRDTRSYVPPVQIGEVMRAAGLGVVVEAGQDSGFAPGQTVSGTFGWTEYALLKAKHVKKAEVPSGAELLDLLGPLGLTGLTAYFGLLDVGKVQAGETLVVSGAAGATGSIVCQLGKKKGARVIGIAGSDEKCRWLEAELGVDKALNYKSPTYVADYKKHVGYFDVFFDNVGGPGLDFALTRMKPHARIVLCGAISDYNAAKPHGLQGYMNLISQRGKIEGFIVFDYEKRYPEAIRELASWLKDGSLKRRFHVVEGLENAPSALPMLFAGGNTGKLVVKVTTKEKAKL</sequence>
<dbReference type="OrthoDB" id="809632at2759"/>
<dbReference type="FunFam" id="3.40.50.720:FF:000121">
    <property type="entry name" value="Prostaglandin reductase 2"/>
    <property type="match status" value="1"/>
</dbReference>
<organism evidence="3 4">
    <name type="scientific">Obba rivulosa</name>
    <dbReference type="NCBI Taxonomy" id="1052685"/>
    <lineage>
        <taxon>Eukaryota</taxon>
        <taxon>Fungi</taxon>
        <taxon>Dikarya</taxon>
        <taxon>Basidiomycota</taxon>
        <taxon>Agaricomycotina</taxon>
        <taxon>Agaricomycetes</taxon>
        <taxon>Polyporales</taxon>
        <taxon>Gelatoporiaceae</taxon>
        <taxon>Obba</taxon>
    </lineage>
</organism>
<proteinExistence type="predicted"/>
<name>A0A8E2DTJ9_9APHY</name>
<dbReference type="InterPro" id="IPR020843">
    <property type="entry name" value="ER"/>
</dbReference>
<dbReference type="InterPro" id="IPR041694">
    <property type="entry name" value="ADH_N_2"/>
</dbReference>
<dbReference type="CDD" id="cd05288">
    <property type="entry name" value="PGDH"/>
    <property type="match status" value="1"/>
</dbReference>
<dbReference type="Gene3D" id="3.40.50.720">
    <property type="entry name" value="NAD(P)-binding Rossmann-like Domain"/>
    <property type="match status" value="1"/>
</dbReference>
<dbReference type="EMBL" id="KV722336">
    <property type="protein sequence ID" value="OCH95354.1"/>
    <property type="molecule type" value="Genomic_DNA"/>
</dbReference>
<dbReference type="InterPro" id="IPR013149">
    <property type="entry name" value="ADH-like_C"/>
</dbReference>
<evidence type="ECO:0000259" key="2">
    <source>
        <dbReference type="SMART" id="SM00829"/>
    </source>
</evidence>
<dbReference type="SUPFAM" id="SSF50129">
    <property type="entry name" value="GroES-like"/>
    <property type="match status" value="1"/>
</dbReference>
<dbReference type="PANTHER" id="PTHR43205">
    <property type="entry name" value="PROSTAGLANDIN REDUCTASE"/>
    <property type="match status" value="1"/>
</dbReference>